<evidence type="ECO:0000256" key="8">
    <source>
        <dbReference type="SAM" id="SignalP"/>
    </source>
</evidence>
<dbReference type="Proteomes" id="UP001177744">
    <property type="component" value="Unassembled WGS sequence"/>
</dbReference>
<dbReference type="GO" id="GO:0022627">
    <property type="term" value="C:cytosolic small ribosomal subunit"/>
    <property type="evidence" value="ECO:0007669"/>
    <property type="project" value="TreeGrafter"/>
</dbReference>
<sequence length="502" mass="54269">MHLMVTGRLVIMVITDTGARGSACACSPGEGQATRPAVLGTCCWGPGEAACPQSPVAVANLGEASPGPGCLRPARGRNPLRVTKVLGRTGSQGQCTQVRVEFMDDTSRSIIRNVKGPVREGDTKFQSLTYSGRLARGDQGGLQLARGREARVLGGLWLAEGGKPGSQSLPPSAHTCCQHRPHSYSLPAPAAGPNHTSGFLHLPLLLKGDWGWQLPLVLTASTGPTRTRSRHPVPVPIARHHQRVQVAAVSPDRPSGLFHLPLLLRGYRDSSHHSHPLTARAPLTPAAGTGPNHSVPSAGGDRADQEKALPPSLCCCCHCWPLQLPSEAQAPPRSDSPPNHSRCCRDPMVQNVGHSPAQPWLWVPGVLKPSKVSGQNSGRHGSPLSLERNLPRPFWSCRPWVLPAPDPQLRDFMENPFWILTCRYSRVSGSFVALQLLFQTRQKQNGPGSKDCCGYSGSFFIPDEFLESSFKLFRFPILAITRKLKLLFAWTWAVCCGDFAPP</sequence>
<keyword evidence="2" id="KW-0689">Ribosomal protein</keyword>
<dbReference type="GO" id="GO:0003735">
    <property type="term" value="F:structural constituent of ribosome"/>
    <property type="evidence" value="ECO:0007669"/>
    <property type="project" value="InterPro"/>
</dbReference>
<protein>
    <recommendedName>
        <fullName evidence="4">Small ribosomal subunit protein eS28</fullName>
    </recommendedName>
    <alternativeName>
        <fullName evidence="5">40S ribosomal protein S28</fullName>
    </alternativeName>
</protein>
<evidence type="ECO:0000256" key="5">
    <source>
        <dbReference type="ARBA" id="ARBA00035453"/>
    </source>
</evidence>
<comment type="similarity">
    <text evidence="1">Belongs to the eukaryotic ribosomal protein eS28 family.</text>
</comment>
<feature type="region of interest" description="Disordered" evidence="7">
    <location>
        <begin position="271"/>
        <end position="305"/>
    </location>
</feature>
<organism evidence="9 10">
    <name type="scientific">Cnephaeus nilssonii</name>
    <name type="common">Northern bat</name>
    <name type="synonym">Eptesicus nilssonii</name>
    <dbReference type="NCBI Taxonomy" id="3371016"/>
    <lineage>
        <taxon>Eukaryota</taxon>
        <taxon>Metazoa</taxon>
        <taxon>Chordata</taxon>
        <taxon>Craniata</taxon>
        <taxon>Vertebrata</taxon>
        <taxon>Euteleostomi</taxon>
        <taxon>Mammalia</taxon>
        <taxon>Eutheria</taxon>
        <taxon>Laurasiatheria</taxon>
        <taxon>Chiroptera</taxon>
        <taxon>Yangochiroptera</taxon>
        <taxon>Vespertilionidae</taxon>
        <taxon>Cnephaeus</taxon>
    </lineage>
</organism>
<keyword evidence="3" id="KW-0687">Ribonucleoprotein</keyword>
<feature type="compositionally biased region" description="Low complexity" evidence="7">
    <location>
        <begin position="276"/>
        <end position="291"/>
    </location>
</feature>
<gene>
    <name evidence="9" type="ORF">QTO34_002715</name>
</gene>
<dbReference type="AlphaFoldDB" id="A0AA40HTI3"/>
<dbReference type="GO" id="GO:0030490">
    <property type="term" value="P:maturation of SSU-rRNA"/>
    <property type="evidence" value="ECO:0007669"/>
    <property type="project" value="TreeGrafter"/>
</dbReference>
<keyword evidence="10" id="KW-1185">Reference proteome</keyword>
<dbReference type="Gene3D" id="2.40.50.140">
    <property type="entry name" value="Nucleic acid-binding proteins"/>
    <property type="match status" value="1"/>
</dbReference>
<evidence type="ECO:0000313" key="9">
    <source>
        <dbReference type="EMBL" id="KAK1336681.1"/>
    </source>
</evidence>
<accession>A0AA40HTI3</accession>
<dbReference type="EMBL" id="JAULJE010000012">
    <property type="protein sequence ID" value="KAK1336681.1"/>
    <property type="molecule type" value="Genomic_DNA"/>
</dbReference>
<feature type="chain" id="PRO_5041224607" description="Small ribosomal subunit protein eS28" evidence="8">
    <location>
        <begin position="22"/>
        <end position="502"/>
    </location>
</feature>
<evidence type="ECO:0000256" key="6">
    <source>
        <dbReference type="ARBA" id="ARBA00046579"/>
    </source>
</evidence>
<dbReference type="InterPro" id="IPR012340">
    <property type="entry name" value="NA-bd_OB-fold"/>
</dbReference>
<evidence type="ECO:0000256" key="2">
    <source>
        <dbReference type="ARBA" id="ARBA00022980"/>
    </source>
</evidence>
<comment type="caution">
    <text evidence="9">The sequence shown here is derived from an EMBL/GenBank/DDBJ whole genome shotgun (WGS) entry which is preliminary data.</text>
</comment>
<evidence type="ECO:0000256" key="7">
    <source>
        <dbReference type="SAM" id="MobiDB-lite"/>
    </source>
</evidence>
<dbReference type="CDD" id="cd04457">
    <property type="entry name" value="S1_S28E"/>
    <property type="match status" value="1"/>
</dbReference>
<comment type="subunit">
    <text evidence="6">Component of the 40S small ribosomal subunit. Part of the small subunit (SSU) processome, composed of more than 70 proteins and the RNA chaperone small nucleolar RNA (snoRNA) U3.</text>
</comment>
<reference evidence="9" key="1">
    <citation type="submission" date="2023-06" db="EMBL/GenBank/DDBJ databases">
        <title>Reference genome for the Northern bat (Eptesicus nilssonii), a most northern bat species.</title>
        <authorList>
            <person name="Laine V.N."/>
            <person name="Pulliainen A.T."/>
            <person name="Lilley T.M."/>
        </authorList>
    </citation>
    <scope>NUCLEOTIDE SEQUENCE</scope>
    <source>
        <strain evidence="9">BLF_Eptnil</strain>
        <tissue evidence="9">Kidney</tissue>
    </source>
</reference>
<evidence type="ECO:0000256" key="4">
    <source>
        <dbReference type="ARBA" id="ARBA00035146"/>
    </source>
</evidence>
<dbReference type="GO" id="GO:0000028">
    <property type="term" value="P:ribosomal small subunit assembly"/>
    <property type="evidence" value="ECO:0007669"/>
    <property type="project" value="TreeGrafter"/>
</dbReference>
<dbReference type="PANTHER" id="PTHR10769">
    <property type="entry name" value="40S RIBOSOMAL PROTEIN S28"/>
    <property type="match status" value="1"/>
</dbReference>
<proteinExistence type="inferred from homology"/>
<keyword evidence="8" id="KW-0732">Signal</keyword>
<dbReference type="SUPFAM" id="SSF50249">
    <property type="entry name" value="Nucleic acid-binding proteins"/>
    <property type="match status" value="1"/>
</dbReference>
<name>A0AA40HTI3_CNENI</name>
<evidence type="ECO:0000256" key="1">
    <source>
        <dbReference type="ARBA" id="ARBA00005943"/>
    </source>
</evidence>
<dbReference type="PANTHER" id="PTHR10769:SF3">
    <property type="entry name" value="SMALL RIBOSOMAL SUBUNIT PROTEIN ES28"/>
    <property type="match status" value="1"/>
</dbReference>
<dbReference type="InterPro" id="IPR000289">
    <property type="entry name" value="Ribosomal_eS28"/>
</dbReference>
<dbReference type="Pfam" id="PF01200">
    <property type="entry name" value="Ribosomal_S28e"/>
    <property type="match status" value="1"/>
</dbReference>
<evidence type="ECO:0000256" key="3">
    <source>
        <dbReference type="ARBA" id="ARBA00023274"/>
    </source>
</evidence>
<evidence type="ECO:0000313" key="10">
    <source>
        <dbReference type="Proteomes" id="UP001177744"/>
    </source>
</evidence>
<dbReference type="GO" id="GO:0006412">
    <property type="term" value="P:translation"/>
    <property type="evidence" value="ECO:0007669"/>
    <property type="project" value="InterPro"/>
</dbReference>
<feature type="signal peptide" evidence="8">
    <location>
        <begin position="1"/>
        <end position="21"/>
    </location>
</feature>